<evidence type="ECO:0000313" key="2">
    <source>
        <dbReference type="EMBL" id="KKK78956.1"/>
    </source>
</evidence>
<gene>
    <name evidence="2" type="ORF">LCGC14_2838360</name>
</gene>
<organism evidence="2">
    <name type="scientific">marine sediment metagenome</name>
    <dbReference type="NCBI Taxonomy" id="412755"/>
    <lineage>
        <taxon>unclassified sequences</taxon>
        <taxon>metagenomes</taxon>
        <taxon>ecological metagenomes</taxon>
    </lineage>
</organism>
<proteinExistence type="predicted"/>
<protein>
    <recommendedName>
        <fullName evidence="1">DUF4145 domain-containing protein</fullName>
    </recommendedName>
</protein>
<name>A0A0F9B333_9ZZZZ</name>
<accession>A0A0F9B333</accession>
<sequence length="201" mass="22116">MCRQLGTFEAIHSECNDGVARFGSAEATHFGQRHCPNRKCRAHLFVVVRSRDGEVLASYPPERIDFDAANIPGGILAALEEAITCHANDCYTAAAIMVRKTLEELCHDRGATGDNLKARIRGLRSKVILPPELLDGLDDLRLLGNDAAHIESQDYNDVGKEEVEVGIDFTKEVLKAAYQHDALLKRLRSLKKPAKAQPGSK</sequence>
<comment type="caution">
    <text evidence="2">The sequence shown here is derived from an EMBL/GenBank/DDBJ whole genome shotgun (WGS) entry which is preliminary data.</text>
</comment>
<dbReference type="EMBL" id="LAZR01054253">
    <property type="protein sequence ID" value="KKK78956.1"/>
    <property type="molecule type" value="Genomic_DNA"/>
</dbReference>
<evidence type="ECO:0000259" key="1">
    <source>
        <dbReference type="Pfam" id="PF13643"/>
    </source>
</evidence>
<dbReference type="Pfam" id="PF13643">
    <property type="entry name" value="DUF4145"/>
    <property type="match status" value="1"/>
</dbReference>
<feature type="domain" description="DUF4145" evidence="1">
    <location>
        <begin position="81"/>
        <end position="171"/>
    </location>
</feature>
<dbReference type="InterPro" id="IPR025285">
    <property type="entry name" value="DUF4145"/>
</dbReference>
<dbReference type="AlphaFoldDB" id="A0A0F9B333"/>
<reference evidence="2" key="1">
    <citation type="journal article" date="2015" name="Nature">
        <title>Complex archaea that bridge the gap between prokaryotes and eukaryotes.</title>
        <authorList>
            <person name="Spang A."/>
            <person name="Saw J.H."/>
            <person name="Jorgensen S.L."/>
            <person name="Zaremba-Niedzwiedzka K."/>
            <person name="Martijn J."/>
            <person name="Lind A.E."/>
            <person name="van Eijk R."/>
            <person name="Schleper C."/>
            <person name="Guy L."/>
            <person name="Ettema T.J."/>
        </authorList>
    </citation>
    <scope>NUCLEOTIDE SEQUENCE</scope>
</reference>